<dbReference type="CDD" id="cd14442">
    <property type="entry name" value="AlgJ_like"/>
    <property type="match status" value="1"/>
</dbReference>
<keyword evidence="18" id="KW-1185">Reference proteome</keyword>
<evidence type="ECO:0000256" key="10">
    <source>
        <dbReference type="ARBA" id="ARBA00022764"/>
    </source>
</evidence>
<keyword evidence="8" id="KW-0808">Transferase</keyword>
<keyword evidence="7" id="KW-0997">Cell inner membrane</keyword>
<dbReference type="SUPFAM" id="SSF52266">
    <property type="entry name" value="SGNH hydrolase"/>
    <property type="match status" value="1"/>
</dbReference>
<dbReference type="GO" id="GO:0042597">
    <property type="term" value="C:periplasmic space"/>
    <property type="evidence" value="ECO:0007669"/>
    <property type="project" value="UniProtKB-SubCell"/>
</dbReference>
<evidence type="ECO:0000256" key="7">
    <source>
        <dbReference type="ARBA" id="ARBA00022519"/>
    </source>
</evidence>
<comment type="pathway">
    <text evidence="3">Glycan biosynthesis; alginate biosynthesis.</text>
</comment>
<dbReference type="InterPro" id="IPR034657">
    <property type="entry name" value="AlgJ"/>
</dbReference>
<keyword evidence="10" id="KW-0574">Periplasm</keyword>
<evidence type="ECO:0000256" key="9">
    <source>
        <dbReference type="ARBA" id="ARBA00022729"/>
    </source>
</evidence>
<evidence type="ECO:0000256" key="12">
    <source>
        <dbReference type="ARBA" id="ARBA00023136"/>
    </source>
</evidence>
<reference evidence="17" key="1">
    <citation type="journal article" date="2014" name="Int. J. Syst. Evol. Microbiol.">
        <title>Complete genome sequence of Corynebacterium casei LMG S-19264T (=DSM 44701T), isolated from a smear-ripened cheese.</title>
        <authorList>
            <consortium name="US DOE Joint Genome Institute (JGI-PGF)"/>
            <person name="Walter F."/>
            <person name="Albersmeier A."/>
            <person name="Kalinowski J."/>
            <person name="Ruckert C."/>
        </authorList>
    </citation>
    <scope>NUCLEOTIDE SEQUENCE</scope>
    <source>
        <strain evidence="17">JCM 31311</strain>
    </source>
</reference>
<dbReference type="GO" id="GO:0042121">
    <property type="term" value="P:alginic acid biosynthetic process"/>
    <property type="evidence" value="ECO:0007669"/>
    <property type="project" value="UniProtKB-KW"/>
</dbReference>
<evidence type="ECO:0000259" key="16">
    <source>
        <dbReference type="Pfam" id="PF16822"/>
    </source>
</evidence>
<evidence type="ECO:0000256" key="3">
    <source>
        <dbReference type="ARBA" id="ARBA00005182"/>
    </source>
</evidence>
<keyword evidence="6" id="KW-1003">Cell membrane</keyword>
<evidence type="ECO:0000256" key="8">
    <source>
        <dbReference type="ARBA" id="ARBA00022679"/>
    </source>
</evidence>
<feature type="region of interest" description="Disordered" evidence="14">
    <location>
        <begin position="258"/>
        <end position="283"/>
    </location>
</feature>
<dbReference type="GO" id="GO:0016740">
    <property type="term" value="F:transferase activity"/>
    <property type="evidence" value="ECO:0007669"/>
    <property type="project" value="UniProtKB-KW"/>
</dbReference>
<evidence type="ECO:0000256" key="14">
    <source>
        <dbReference type="SAM" id="MobiDB-lite"/>
    </source>
</evidence>
<keyword evidence="9" id="KW-0732">Signal</keyword>
<dbReference type="InterPro" id="IPR031811">
    <property type="entry name" value="ALGX/ALGJ_SGNH-like"/>
</dbReference>
<protein>
    <recommendedName>
        <fullName evidence="5">Probable alginate O-acetylase AlgJ</fullName>
    </recommendedName>
    <alternativeName>
        <fullName evidence="13">Alginate biosynthesis protein AlgJ</fullName>
    </alternativeName>
</protein>
<feature type="transmembrane region" description="Helical" evidence="15">
    <location>
        <begin position="21"/>
        <end position="42"/>
    </location>
</feature>
<evidence type="ECO:0000256" key="2">
    <source>
        <dbReference type="ARBA" id="ARBA00004587"/>
    </source>
</evidence>
<dbReference type="RefSeq" id="WP_189088572.1">
    <property type="nucleotide sequence ID" value="NZ_BMQL01000004.1"/>
</dbReference>
<evidence type="ECO:0000256" key="5">
    <source>
        <dbReference type="ARBA" id="ARBA00016086"/>
    </source>
</evidence>
<dbReference type="Proteomes" id="UP000603865">
    <property type="component" value="Unassembled WGS sequence"/>
</dbReference>
<dbReference type="AlphaFoldDB" id="A0A918C150"/>
<evidence type="ECO:0000256" key="15">
    <source>
        <dbReference type="SAM" id="Phobius"/>
    </source>
</evidence>
<evidence type="ECO:0000313" key="18">
    <source>
        <dbReference type="Proteomes" id="UP000603865"/>
    </source>
</evidence>
<comment type="caution">
    <text evidence="17">The sequence shown here is derived from an EMBL/GenBank/DDBJ whole genome shotgun (WGS) entry which is preliminary data.</text>
</comment>
<proteinExistence type="inferred from homology"/>
<gene>
    <name evidence="17" type="ORF">GCM10008957_11540</name>
</gene>
<evidence type="ECO:0000256" key="13">
    <source>
        <dbReference type="ARBA" id="ARBA00031031"/>
    </source>
</evidence>
<keyword evidence="12 15" id="KW-0472">Membrane</keyword>
<dbReference type="EMBL" id="BMQL01000004">
    <property type="protein sequence ID" value="GGR00420.1"/>
    <property type="molecule type" value="Genomic_DNA"/>
</dbReference>
<keyword evidence="15" id="KW-1133">Transmembrane helix</keyword>
<accession>A0A918C150</accession>
<dbReference type="GO" id="GO:0005886">
    <property type="term" value="C:plasma membrane"/>
    <property type="evidence" value="ECO:0007669"/>
    <property type="project" value="UniProtKB-SubCell"/>
</dbReference>
<evidence type="ECO:0000313" key="17">
    <source>
        <dbReference type="EMBL" id="GGR00420.1"/>
    </source>
</evidence>
<name>A0A918C150_9DEIO</name>
<evidence type="ECO:0000256" key="11">
    <source>
        <dbReference type="ARBA" id="ARBA00022841"/>
    </source>
</evidence>
<keyword evidence="11" id="KW-0016">Alginate biosynthesis</keyword>
<organism evidence="17 18">
    <name type="scientific">Deinococcus ruber</name>
    <dbReference type="NCBI Taxonomy" id="1848197"/>
    <lineage>
        <taxon>Bacteria</taxon>
        <taxon>Thermotogati</taxon>
        <taxon>Deinococcota</taxon>
        <taxon>Deinococci</taxon>
        <taxon>Deinococcales</taxon>
        <taxon>Deinococcaceae</taxon>
        <taxon>Deinococcus</taxon>
    </lineage>
</organism>
<feature type="domain" description="AlgX/AlgJ SGNH hydrolase-like" evidence="16">
    <location>
        <begin position="99"/>
        <end position="359"/>
    </location>
</feature>
<evidence type="ECO:0000256" key="4">
    <source>
        <dbReference type="ARBA" id="ARBA00006038"/>
    </source>
</evidence>
<comment type="subcellular location">
    <subcellularLocation>
        <location evidence="2">Cell inner membrane</location>
        <topology evidence="2">Peripheral membrane protein</topology>
        <orientation evidence="2">Periplasmic side</orientation>
    </subcellularLocation>
    <subcellularLocation>
        <location evidence="1">Periplasm</location>
    </subcellularLocation>
</comment>
<keyword evidence="15" id="KW-0812">Transmembrane</keyword>
<sequence length="372" mass="40623">MTEFAQDTLKPNIENSAAPRLLQWVPGLFLLAVVVGGGLLAVSSKAATTFPTDQDVVTGKWAHAYETALDADVPFRDPSVNLWATVNYRLFHEAREGALVGADGWLYTNEEFQTANRDAAEVQNKLAYIQEVRDTLAKSGAQLVIALIPAKVRVYPDHLGSLHVPAVNANLYQRFRHQVEALGVPAPDLETAFQTARASVQMFQKTDTHWTPQGAAIAAQLLAQQVKTLKLDLPSAEFKTTLSAPVARKGDLLRYLPVPDSVGPPPDQIGTSTTTRTDSGGGSLLGTDSIPITLVGTSYSARTKNNVWNFDGQLEQALGSEVLNVAEEGKGPIVPMREYLKSQNLTQNPPQVVIWEIPERFLRVMYSNPKKQ</sequence>
<evidence type="ECO:0000256" key="6">
    <source>
        <dbReference type="ARBA" id="ARBA00022475"/>
    </source>
</evidence>
<comment type="similarity">
    <text evidence="4">Belongs to the AlgJ family.</text>
</comment>
<evidence type="ECO:0000256" key="1">
    <source>
        <dbReference type="ARBA" id="ARBA00004418"/>
    </source>
</evidence>
<dbReference type="Pfam" id="PF16822">
    <property type="entry name" value="ALGX"/>
    <property type="match status" value="1"/>
</dbReference>
<reference evidence="17" key="2">
    <citation type="submission" date="2020-09" db="EMBL/GenBank/DDBJ databases">
        <authorList>
            <person name="Sun Q."/>
            <person name="Ohkuma M."/>
        </authorList>
    </citation>
    <scope>NUCLEOTIDE SEQUENCE</scope>
    <source>
        <strain evidence="17">JCM 31311</strain>
    </source>
</reference>